<comment type="subcellular location">
    <subcellularLocation>
        <location evidence="1">Membrane</location>
        <topology evidence="1">Single-pass type I membrane protein</topology>
    </subcellularLocation>
</comment>
<comment type="catalytic activity">
    <reaction evidence="10">
        <text>O-phospho-L-tyrosyl-[protein] + H2O = L-tyrosyl-[protein] + phosphate</text>
        <dbReference type="Rhea" id="RHEA:10684"/>
        <dbReference type="Rhea" id="RHEA-COMP:10136"/>
        <dbReference type="Rhea" id="RHEA-COMP:20101"/>
        <dbReference type="ChEBI" id="CHEBI:15377"/>
        <dbReference type="ChEBI" id="CHEBI:43474"/>
        <dbReference type="ChEBI" id="CHEBI:46858"/>
        <dbReference type="ChEBI" id="CHEBI:61978"/>
        <dbReference type="EC" id="3.1.3.48"/>
    </reaction>
</comment>
<dbReference type="PROSITE" id="PS50853">
    <property type="entry name" value="FN3"/>
    <property type="match status" value="16"/>
</dbReference>
<dbReference type="InterPro" id="IPR036116">
    <property type="entry name" value="FN3_sf"/>
</dbReference>
<feature type="domain" description="Fibronectin type-III" evidence="15">
    <location>
        <begin position="516"/>
        <end position="606"/>
    </location>
</feature>
<dbReference type="Gene3D" id="3.90.190.10">
    <property type="entry name" value="Protein tyrosine phosphatase superfamily"/>
    <property type="match status" value="1"/>
</dbReference>
<organism evidence="16 17">
    <name type="scientific">Caerostris darwini</name>
    <dbReference type="NCBI Taxonomy" id="1538125"/>
    <lineage>
        <taxon>Eukaryota</taxon>
        <taxon>Metazoa</taxon>
        <taxon>Ecdysozoa</taxon>
        <taxon>Arthropoda</taxon>
        <taxon>Chelicerata</taxon>
        <taxon>Arachnida</taxon>
        <taxon>Araneae</taxon>
        <taxon>Araneomorphae</taxon>
        <taxon>Entelegynae</taxon>
        <taxon>Araneoidea</taxon>
        <taxon>Araneidae</taxon>
        <taxon>Caerostris</taxon>
    </lineage>
</organism>
<dbReference type="SUPFAM" id="SSF49265">
    <property type="entry name" value="Fibronectin type III"/>
    <property type="match status" value="10"/>
</dbReference>
<accession>A0AAV4QIP0</accession>
<feature type="domain" description="Fibronectin type-III" evidence="15">
    <location>
        <begin position="1456"/>
        <end position="1546"/>
    </location>
</feature>
<keyword evidence="9" id="KW-0325">Glycoprotein</keyword>
<dbReference type="SMART" id="SM00404">
    <property type="entry name" value="PTPc_motif"/>
    <property type="match status" value="1"/>
</dbReference>
<dbReference type="EMBL" id="BPLQ01004550">
    <property type="protein sequence ID" value="GIY08821.1"/>
    <property type="molecule type" value="Genomic_DNA"/>
</dbReference>
<feature type="domain" description="Fibronectin type-III" evidence="15">
    <location>
        <begin position="331"/>
        <end position="421"/>
    </location>
</feature>
<feature type="domain" description="Tyrosine-protein phosphatase" evidence="13">
    <location>
        <begin position="2016"/>
        <end position="2272"/>
    </location>
</feature>
<feature type="domain" description="Fibronectin type-III" evidence="15">
    <location>
        <begin position="610"/>
        <end position="698"/>
    </location>
</feature>
<keyword evidence="3 11" id="KW-0812">Transmembrane</keyword>
<feature type="domain" description="Fibronectin type-III" evidence="15">
    <location>
        <begin position="1550"/>
        <end position="1655"/>
    </location>
</feature>
<feature type="domain" description="Fibronectin type-III" evidence="15">
    <location>
        <begin position="796"/>
        <end position="886"/>
    </location>
</feature>
<keyword evidence="7 11" id="KW-1133">Transmembrane helix</keyword>
<dbReference type="InterPro" id="IPR016130">
    <property type="entry name" value="Tyr_Pase_AS"/>
</dbReference>
<dbReference type="Gene3D" id="2.60.40.10">
    <property type="entry name" value="Immunoglobulins"/>
    <property type="match status" value="18"/>
</dbReference>
<dbReference type="SUPFAM" id="SSF52799">
    <property type="entry name" value="(Phosphotyrosine protein) phosphatases II"/>
    <property type="match status" value="1"/>
</dbReference>
<evidence type="ECO:0000256" key="2">
    <source>
        <dbReference type="ARBA" id="ARBA00013064"/>
    </source>
</evidence>
<feature type="domain" description="Tyrosine specific protein phosphatases" evidence="14">
    <location>
        <begin position="2191"/>
        <end position="2263"/>
    </location>
</feature>
<dbReference type="InterPro" id="IPR029021">
    <property type="entry name" value="Prot-tyrosine_phosphatase-like"/>
</dbReference>
<sequence>MAAVVLVCVFFLGLADTSVAQTTVTTLQNEESNATTTTPENETTIFPIQITTEENLLVDILMGFLNLTTAYENETTFDTESTNNDNLVTTDFCEAPWNVTVTKNLDISWTGAKRDGTVFMNIVRELDETYDADCLQKTEFSEHFNEGQSPPLFKRPCHNSMYNISVELRCDNRIIHSFEQTVYTEPDVPSEITATQVTTTSFLVSWKPPPGPVEEYKVKVNSEELPATIPSLFKKDLTPESPYHVSVAARNKHEWSSWSKEISVLTKKLVNWYESDKNSSKTFNTTNTTTMLKGLTAFTEYHIQICAGTHGEIGSFSEVIAVRTSSGVPAEPNDLSADKVDSISIALKWMEPTPFRGPILYYTVNCISNDSSVAFQEETNETFYRIEDLMPLNSYSIRVSATTEAGTGRWAPQILVQTKRPLPPQNVRKVESNSNSITLQWDDPYVGKDIIKYYVVTSLRIGEKKRFRNTSELFITVHNLEPFTSYMFHVRAWSDNGASKWSEQLEVKTIIGIPLPPEKVYPRKVTNTSIEVMWKESPTFENLVIYHTIRWGAADLFREETSNRTYPPFLIRDLEPFTNYTIEVKSETKDGPGPWAEPIIVQTDVGIPFIPRNVTAYDVTNTTVMVKWDEPYPNRGPIEFYTIEWDEEDSATNVTTAFLSYFIDNLNPYQQYNIRVCAKTKEGFGDWSDPVTIVTSVGVPMAPKKVNITLTKVDSLKVRWEEPSPYRGNITWYTIRWTERDSTVSSNVVTTNKHYIIANLSAYTWYTIQVQASTEVGDGDWSDPVEGRTNIGIPSIPRNLTEKKSTSRTLEVEWAEPNPANGPIINYEIRWASRNSNATDNGQTKERKFAIKNLNPYTNYSIQVRAETRAGFGEWTEEIISQTDIGVPLVPRNITAYNVTNTSAMVEWDEPYPSTGPIELYAIEGRDEKSNIVFSATTNSSSYFVEDLSPYELYHIRVCAKTKEGFGNWSNRIEIVTLAGVPMAPRNVRIMVPTGGSLKIIWDAPRPFRGHITLYTIRWGERDPLEEKHLSSFDTSFSPSYTIGNLSGYTWYTIEVKASTQVGDGNWSDPVEGRTAIGIPSIPRNLTEKKTTNRTIEIEWEEPDRTNGPLTGYEIRWINLNNNGTKRGETKEKKYTIQNLSPYTNHSVQVRATTLVGVGDWTEEIIARTDIGIPHKPKEVKAVKVTNTSIELTWMEPIPSVGAIINYVVEWTDDEGQQMHMNANDLYCTIKNLSPYTNYSIKVRAETSAGLGKWGNSIVVRTLSGVPLAPTNIQKARVTNLTICINWKEPTPFKGPIVLYTVRWIHETSKLSMNGSTTTLSYCLKNLEPYTYYNIEVKAKTETAYGPCSEPRRIQTAVGIPTITRDLKEESKTAWSIHLTWSPPDPSHGPLQDYEVKWGKTGMMTKRNLTESMAFLVENLTPYTEYSFQVSASTSVGFGLPSAPLKVRTGVAIPSAPIDLEFISSTNVSLLVRWKSPRVPNGPISGYTVQWMKSFTENTNEIETESLQHEIVDLDPYANYSIWISAKTSAGSGPWTDALVAGTKIGVPKPAQILSVRSESSGSVTVEWSTISPYPGPTTYVLEAWEKPGPCEGSRGVIRHTTIEGSRGSGEWRFKREETVEGLVPYTEYYVRILLKTVVGESASANSTVIKTDPDTPGEPRQVMADCKESTQIKVRWKTPSRPNGQIIEYLVRYGIEYDGWSEKALLVGNECQENYHLILDDVRPERKYKIYVRAKAKGVEENGSEASIKGYCVLPAGIPPINDLKSLNIYGSSPTTLNIDWSTNVFSDGMGDIIHYAIFIGVSDAVGNASKGKDITEIFPSWSNYSVGSTHFYQATPLDWNPFNKGISEKVVPDPLQCKEIEGANNKFAIRCTVGVEEECSAEWFYCNGPLQPNTNYGVKLRAFTRGGFSETDPIFTYTNPIEGPSSVVGIVIGIIFVFLLASVFVIGAIVLRRKGKLDQLRYVILSRFGRQPTAPELPPEPVLQLEACSLVKPLNVQTFGDHVRLMMSDSHLKFSQEFEVIRQNSPKFPCSVAEMDENRSKNRWLNIFPYDHSRVKLLPLGDEPGSDFVNANYIPGYSSLREYIASQGPLANTVDDFWRMIWEQSVSMIVMLTQCVERGKNKCEQYWPDAGEAKHYGDMQVRTISESMLSSYTIRLYHVQLGSQERRVKQMHFTHWPDFGCPESPDDLMNFIRAVRDHLPRFKPGPILVHCSAGVGRTGTFIAVDRLSQQLHSSDSIDIFGTVMELRHHRINMVQTEDQYIYIHLCVKQLVDDINRPEEKGSEEAIYSNIGMEKDTNV</sequence>
<evidence type="ECO:0000256" key="11">
    <source>
        <dbReference type="SAM" id="Phobius"/>
    </source>
</evidence>
<dbReference type="InterPro" id="IPR003595">
    <property type="entry name" value="Tyr_Pase_cat"/>
</dbReference>
<evidence type="ECO:0000256" key="4">
    <source>
        <dbReference type="ARBA" id="ARBA00022729"/>
    </source>
</evidence>
<dbReference type="InterPro" id="IPR013783">
    <property type="entry name" value="Ig-like_fold"/>
</dbReference>
<dbReference type="InterPro" id="IPR050713">
    <property type="entry name" value="RTP_Phos/Ushers"/>
</dbReference>
<evidence type="ECO:0000259" key="15">
    <source>
        <dbReference type="PROSITE" id="PS50853"/>
    </source>
</evidence>
<evidence type="ECO:0000256" key="3">
    <source>
        <dbReference type="ARBA" id="ARBA00022692"/>
    </source>
</evidence>
<dbReference type="PROSITE" id="PS50056">
    <property type="entry name" value="TYR_PHOSPHATASE_2"/>
    <property type="match status" value="1"/>
</dbReference>
<reference evidence="16 17" key="1">
    <citation type="submission" date="2021-06" db="EMBL/GenBank/DDBJ databases">
        <title>Caerostris darwini draft genome.</title>
        <authorList>
            <person name="Kono N."/>
            <person name="Arakawa K."/>
        </authorList>
    </citation>
    <scope>NUCLEOTIDE SEQUENCE [LARGE SCALE GENOMIC DNA]</scope>
</reference>
<dbReference type="SMART" id="SM00060">
    <property type="entry name" value="FN3"/>
    <property type="match status" value="17"/>
</dbReference>
<feature type="domain" description="Fibronectin type-III" evidence="15">
    <location>
        <begin position="1269"/>
        <end position="1359"/>
    </location>
</feature>
<evidence type="ECO:0000256" key="10">
    <source>
        <dbReference type="ARBA" id="ARBA00051722"/>
    </source>
</evidence>
<feature type="domain" description="Fibronectin type-III" evidence="15">
    <location>
        <begin position="423"/>
        <end position="512"/>
    </location>
</feature>
<dbReference type="InterPro" id="IPR000387">
    <property type="entry name" value="Tyr_Pase_dom"/>
</dbReference>
<dbReference type="FunFam" id="3.90.190.10:FF:000009">
    <property type="entry name" value="Receptor-type tyrosine-protein phosphatase beta"/>
    <property type="match status" value="1"/>
</dbReference>
<gene>
    <name evidence="16" type="primary">PTPRQ</name>
    <name evidence="16" type="ORF">CDAR_199231</name>
</gene>
<dbReference type="EC" id="3.1.3.48" evidence="2"/>
<dbReference type="CDD" id="cd00063">
    <property type="entry name" value="FN3"/>
    <property type="match status" value="16"/>
</dbReference>
<dbReference type="InterPro" id="IPR000242">
    <property type="entry name" value="PTP_cat"/>
</dbReference>
<evidence type="ECO:0000256" key="8">
    <source>
        <dbReference type="ARBA" id="ARBA00023136"/>
    </source>
</evidence>
<keyword evidence="4 12" id="KW-0732">Signal</keyword>
<dbReference type="InterPro" id="IPR003961">
    <property type="entry name" value="FN3_dom"/>
</dbReference>
<dbReference type="GO" id="GO:0048666">
    <property type="term" value="P:neuron development"/>
    <property type="evidence" value="ECO:0007669"/>
    <property type="project" value="UniProtKB-ARBA"/>
</dbReference>
<feature type="transmembrane region" description="Helical" evidence="11">
    <location>
        <begin position="1929"/>
        <end position="1953"/>
    </location>
</feature>
<evidence type="ECO:0000256" key="6">
    <source>
        <dbReference type="ARBA" id="ARBA00022912"/>
    </source>
</evidence>
<dbReference type="PRINTS" id="PR00700">
    <property type="entry name" value="PRTYPHPHTASE"/>
</dbReference>
<evidence type="ECO:0000259" key="13">
    <source>
        <dbReference type="PROSITE" id="PS50055"/>
    </source>
</evidence>
<keyword evidence="8 11" id="KW-0472">Membrane</keyword>
<evidence type="ECO:0000256" key="7">
    <source>
        <dbReference type="ARBA" id="ARBA00022989"/>
    </source>
</evidence>
<evidence type="ECO:0000256" key="5">
    <source>
        <dbReference type="ARBA" id="ARBA00022801"/>
    </source>
</evidence>
<dbReference type="Pfam" id="PF00102">
    <property type="entry name" value="Y_phosphatase"/>
    <property type="match status" value="1"/>
</dbReference>
<feature type="domain" description="Fibronectin type-III" evidence="15">
    <location>
        <begin position="1659"/>
        <end position="1757"/>
    </location>
</feature>
<keyword evidence="17" id="KW-1185">Reference proteome</keyword>
<feature type="domain" description="Fibronectin type-III" evidence="15">
    <location>
        <begin position="890"/>
        <end position="980"/>
    </location>
</feature>
<evidence type="ECO:0000259" key="14">
    <source>
        <dbReference type="PROSITE" id="PS50056"/>
    </source>
</evidence>
<evidence type="ECO:0000313" key="17">
    <source>
        <dbReference type="Proteomes" id="UP001054837"/>
    </source>
</evidence>
<dbReference type="GO" id="GO:0016020">
    <property type="term" value="C:membrane"/>
    <property type="evidence" value="ECO:0007669"/>
    <property type="project" value="UniProtKB-SubCell"/>
</dbReference>
<feature type="domain" description="Fibronectin type-III" evidence="15">
    <location>
        <begin position="702"/>
        <end position="792"/>
    </location>
</feature>
<evidence type="ECO:0000313" key="16">
    <source>
        <dbReference type="EMBL" id="GIY08821.1"/>
    </source>
</evidence>
<dbReference type="PROSITE" id="PS50055">
    <property type="entry name" value="TYR_PHOSPHATASE_PTP"/>
    <property type="match status" value="1"/>
</dbReference>
<feature type="domain" description="Fibronectin type-III" evidence="15">
    <location>
        <begin position="984"/>
        <end position="1078"/>
    </location>
</feature>
<keyword evidence="5" id="KW-0378">Hydrolase</keyword>
<comment type="caution">
    <text evidence="16">The sequence shown here is derived from an EMBL/GenBank/DDBJ whole genome shotgun (WGS) entry which is preliminary data.</text>
</comment>
<dbReference type="Proteomes" id="UP001054837">
    <property type="component" value="Unassembled WGS sequence"/>
</dbReference>
<protein>
    <recommendedName>
        <fullName evidence="2">protein-tyrosine-phosphatase</fullName>
        <ecNumber evidence="2">3.1.3.48</ecNumber>
    </recommendedName>
</protein>
<feature type="chain" id="PRO_5043999919" description="protein-tyrosine-phosphatase" evidence="12">
    <location>
        <begin position="21"/>
        <end position="2300"/>
    </location>
</feature>
<feature type="signal peptide" evidence="12">
    <location>
        <begin position="1"/>
        <end position="20"/>
    </location>
</feature>
<dbReference type="PROSITE" id="PS00383">
    <property type="entry name" value="TYR_PHOSPHATASE_1"/>
    <property type="match status" value="1"/>
</dbReference>
<feature type="domain" description="Fibronectin type-III" evidence="15">
    <location>
        <begin position="1082"/>
        <end position="1172"/>
    </location>
</feature>
<feature type="domain" description="Fibronectin type-III" evidence="15">
    <location>
        <begin position="1176"/>
        <end position="1265"/>
    </location>
</feature>
<feature type="domain" description="Fibronectin type-III" evidence="15">
    <location>
        <begin position="1363"/>
        <end position="1452"/>
    </location>
</feature>
<name>A0AAV4QIP0_9ARAC</name>
<proteinExistence type="predicted"/>
<evidence type="ECO:0000256" key="1">
    <source>
        <dbReference type="ARBA" id="ARBA00004479"/>
    </source>
</evidence>
<evidence type="ECO:0000256" key="9">
    <source>
        <dbReference type="ARBA" id="ARBA00023180"/>
    </source>
</evidence>
<dbReference type="PANTHER" id="PTHR46957">
    <property type="entry name" value="CYTOKINE RECEPTOR"/>
    <property type="match status" value="1"/>
</dbReference>
<evidence type="ECO:0000256" key="12">
    <source>
        <dbReference type="SAM" id="SignalP"/>
    </source>
</evidence>
<dbReference type="PANTHER" id="PTHR46957:SF3">
    <property type="entry name" value="CYTOKINE RECEPTOR"/>
    <property type="match status" value="1"/>
</dbReference>
<feature type="domain" description="Fibronectin type-III" evidence="15">
    <location>
        <begin position="188"/>
        <end position="269"/>
    </location>
</feature>
<dbReference type="Pfam" id="PF00041">
    <property type="entry name" value="fn3"/>
    <property type="match status" value="16"/>
</dbReference>
<keyword evidence="6" id="KW-0904">Protein phosphatase</keyword>
<dbReference type="GO" id="GO:0004725">
    <property type="term" value="F:protein tyrosine phosphatase activity"/>
    <property type="evidence" value="ECO:0007669"/>
    <property type="project" value="UniProtKB-EC"/>
</dbReference>
<dbReference type="SMART" id="SM00194">
    <property type="entry name" value="PTPc"/>
    <property type="match status" value="1"/>
</dbReference>